<proteinExistence type="predicted"/>
<dbReference type="RefSeq" id="WP_254167022.1">
    <property type="nucleotide sequence ID" value="NZ_JAHESF010000023.1"/>
</dbReference>
<reference evidence="1 2" key="1">
    <citation type="submission" date="2021-05" db="EMBL/GenBank/DDBJ databases">
        <title>A Polyphasic approach of four new species of the genus Ohtaekwangia: Ohtaekwangia histidinii sp. nov., Ohtaekwangia cretensis sp. nov., Ohtaekwangia indiensis sp. nov., Ohtaekwangia reichenbachii sp. nov. from diverse environment.</title>
        <authorList>
            <person name="Octaviana S."/>
        </authorList>
    </citation>
    <scope>NUCLEOTIDE SEQUENCE [LARGE SCALE GENOMIC DNA]</scope>
    <source>
        <strain evidence="1 2">PWU4</strain>
    </source>
</reference>
<accession>A0AAP2DMS6</accession>
<sequence length="227" mass="27163">MKKFTFIMVVWLNFLSCRPSDGSPSSDTRFYSDIELFTLEGVNEMLPSELKYPYIQIDFISENKRDITYYFDKNTVYSRKYERRDSIWSSLHKVIDAEEGATFYFYEYISANWRMVLEYKNDPRKNGSLSTLTLLDRQRKATYVFEEDMVRIKPSSDIGLYPLRRSLREELYDWNIHEGILMLNETYINTQTREIEYKGRKCYHVGSLSYFWWTMAGHKLAKVDCAN</sequence>
<keyword evidence="2" id="KW-1185">Reference proteome</keyword>
<evidence type="ECO:0000313" key="2">
    <source>
        <dbReference type="Proteomes" id="UP001319200"/>
    </source>
</evidence>
<name>A0AAP2DMS6_9BACT</name>
<dbReference type="Proteomes" id="UP001319200">
    <property type="component" value="Unassembled WGS sequence"/>
</dbReference>
<organism evidence="1 2">
    <name type="scientific">Chryseosolibacter histidini</name>
    <dbReference type="NCBI Taxonomy" id="2782349"/>
    <lineage>
        <taxon>Bacteria</taxon>
        <taxon>Pseudomonadati</taxon>
        <taxon>Bacteroidota</taxon>
        <taxon>Cytophagia</taxon>
        <taxon>Cytophagales</taxon>
        <taxon>Chryseotaleaceae</taxon>
        <taxon>Chryseosolibacter</taxon>
    </lineage>
</organism>
<evidence type="ECO:0000313" key="1">
    <source>
        <dbReference type="EMBL" id="MBT1699240.1"/>
    </source>
</evidence>
<dbReference type="EMBL" id="JAHESF010000023">
    <property type="protein sequence ID" value="MBT1699240.1"/>
    <property type="molecule type" value="Genomic_DNA"/>
</dbReference>
<dbReference type="AlphaFoldDB" id="A0AAP2DMS6"/>
<gene>
    <name evidence="1" type="ORF">KK083_20250</name>
</gene>
<protein>
    <submittedName>
        <fullName evidence="1">Uncharacterized protein</fullName>
    </submittedName>
</protein>
<comment type="caution">
    <text evidence="1">The sequence shown here is derived from an EMBL/GenBank/DDBJ whole genome shotgun (WGS) entry which is preliminary data.</text>
</comment>